<proteinExistence type="predicted"/>
<keyword evidence="2" id="KW-1185">Reference proteome</keyword>
<evidence type="ECO:0000313" key="1">
    <source>
        <dbReference type="EMBL" id="ESL02895.1"/>
    </source>
</evidence>
<dbReference type="InterPro" id="IPR014825">
    <property type="entry name" value="DNA_alkylation"/>
</dbReference>
<name>V2Z7I1_9FIRM</name>
<sequence>MIVEEITNELFKMQDVKYRDFNSKLIPTVDKESMIGVRTPELRKYAKQLVKREDVREFLHSVPHKYFDENQLHAFILAEIKDFGVCLEEVKNFLPYIDNWATCDQLSPKVFKKYRKELLTHIKEWINSDKTYTVRFGIGMLMEHFLDEDFDPAYPEMVAEIRSEEYYINMMTAWYFATALAKQYEQVLPFIENKKLDTWTHNKAIQKAVESYRITDEQKTYLKGIKVKGK</sequence>
<dbReference type="OrthoDB" id="9784740at2"/>
<dbReference type="SUPFAM" id="SSF48371">
    <property type="entry name" value="ARM repeat"/>
    <property type="match status" value="1"/>
</dbReference>
<dbReference type="CDD" id="cd06561">
    <property type="entry name" value="AlkD_like"/>
    <property type="match status" value="1"/>
</dbReference>
<evidence type="ECO:0008006" key="3">
    <source>
        <dbReference type="Google" id="ProtNLM"/>
    </source>
</evidence>
<dbReference type="Proteomes" id="UP000018227">
    <property type="component" value="Unassembled WGS sequence"/>
</dbReference>
<dbReference type="Pfam" id="PF08713">
    <property type="entry name" value="DNA_alkylation"/>
    <property type="match status" value="1"/>
</dbReference>
<accession>V2Z7I1</accession>
<comment type="caution">
    <text evidence="1">The sequence shown here is derived from an EMBL/GenBank/DDBJ whole genome shotgun (WGS) entry which is preliminary data.</text>
</comment>
<dbReference type="EMBL" id="ACIL03000013">
    <property type="protein sequence ID" value="ESL02895.1"/>
    <property type="molecule type" value="Genomic_DNA"/>
</dbReference>
<dbReference type="Gene3D" id="1.25.10.90">
    <property type="match status" value="1"/>
</dbReference>
<dbReference type="AlphaFoldDB" id="V2Z7I1"/>
<organism evidence="1 2">
    <name type="scientific">Catonella morbi ATCC 51271</name>
    <dbReference type="NCBI Taxonomy" id="592026"/>
    <lineage>
        <taxon>Bacteria</taxon>
        <taxon>Bacillati</taxon>
        <taxon>Bacillota</taxon>
        <taxon>Clostridia</taxon>
        <taxon>Lachnospirales</taxon>
        <taxon>Lachnospiraceae</taxon>
        <taxon>Catonella</taxon>
    </lineage>
</organism>
<dbReference type="PANTHER" id="PTHR34070">
    <property type="entry name" value="ARMADILLO-TYPE FOLD"/>
    <property type="match status" value="1"/>
</dbReference>
<evidence type="ECO:0000313" key="2">
    <source>
        <dbReference type="Proteomes" id="UP000018227"/>
    </source>
</evidence>
<dbReference type="RefSeq" id="WP_023354637.1">
    <property type="nucleotide sequence ID" value="NZ_KI535368.1"/>
</dbReference>
<dbReference type="InterPro" id="IPR016024">
    <property type="entry name" value="ARM-type_fold"/>
</dbReference>
<gene>
    <name evidence="1" type="ORF">GCWU0000282_001765</name>
</gene>
<dbReference type="STRING" id="592026.GCWU0000282_001765"/>
<dbReference type="eggNOG" id="COG4912">
    <property type="taxonomic scope" value="Bacteria"/>
</dbReference>
<reference evidence="1 2" key="1">
    <citation type="submission" date="2013-06" db="EMBL/GenBank/DDBJ databases">
        <authorList>
            <person name="Weinstock G."/>
            <person name="Sodergren E."/>
            <person name="Clifton S."/>
            <person name="Fulton L."/>
            <person name="Fulton B."/>
            <person name="Courtney L."/>
            <person name="Fronick C."/>
            <person name="Harrison M."/>
            <person name="Strong C."/>
            <person name="Farmer C."/>
            <person name="Delahaunty K."/>
            <person name="Markovic C."/>
            <person name="Hall O."/>
            <person name="Minx P."/>
            <person name="Tomlinson C."/>
            <person name="Mitreva M."/>
            <person name="Nelson J."/>
            <person name="Hou S."/>
            <person name="Wollam A."/>
            <person name="Pepin K.H."/>
            <person name="Johnson M."/>
            <person name="Bhonagiri V."/>
            <person name="Nash W.E."/>
            <person name="Warren W."/>
            <person name="Chinwalla A."/>
            <person name="Mardis E.R."/>
            <person name="Wilson R.K."/>
        </authorList>
    </citation>
    <scope>NUCLEOTIDE SEQUENCE [LARGE SCALE GENOMIC DNA]</scope>
    <source>
        <strain evidence="1 2">ATCC 51271</strain>
    </source>
</reference>
<dbReference type="HOGENOM" id="CLU_095329_0_0_9"/>
<dbReference type="PANTHER" id="PTHR34070:SF1">
    <property type="entry name" value="DNA ALKYLATION REPAIR PROTEIN"/>
    <property type="match status" value="1"/>
</dbReference>
<protein>
    <recommendedName>
        <fullName evidence="3">DNA alkylation repair enzyme</fullName>
    </recommendedName>
</protein>